<organism evidence="2 3">
    <name type="scientific">Legionella maceachernii</name>
    <dbReference type="NCBI Taxonomy" id="466"/>
    <lineage>
        <taxon>Bacteria</taxon>
        <taxon>Pseudomonadati</taxon>
        <taxon>Pseudomonadota</taxon>
        <taxon>Gammaproteobacteria</taxon>
        <taxon>Legionellales</taxon>
        <taxon>Legionellaceae</taxon>
        <taxon>Legionella</taxon>
    </lineage>
</organism>
<evidence type="ECO:0000313" key="3">
    <source>
        <dbReference type="Proteomes" id="UP000054908"/>
    </source>
</evidence>
<comment type="caution">
    <text evidence="2">The sequence shown here is derived from an EMBL/GenBank/DDBJ whole genome shotgun (WGS) entry which is preliminary data.</text>
</comment>
<gene>
    <name evidence="2" type="ORF">Lmac_0262</name>
</gene>
<proteinExistence type="predicted"/>
<feature type="compositionally biased region" description="Low complexity" evidence="1">
    <location>
        <begin position="214"/>
        <end position="230"/>
    </location>
</feature>
<dbReference type="EMBL" id="LNYL01000006">
    <property type="protein sequence ID" value="KTD31387.1"/>
    <property type="molecule type" value="Genomic_DNA"/>
</dbReference>
<dbReference type="AlphaFoldDB" id="A0A0W0WGB9"/>
<dbReference type="Pfam" id="PF23131">
    <property type="entry name" value="DotY"/>
    <property type="match status" value="1"/>
</dbReference>
<evidence type="ECO:0000313" key="2">
    <source>
        <dbReference type="EMBL" id="KTD31387.1"/>
    </source>
</evidence>
<dbReference type="PATRIC" id="fig|466.6.peg.280"/>
<accession>A0A0W0WGB9</accession>
<feature type="region of interest" description="Disordered" evidence="1">
    <location>
        <begin position="209"/>
        <end position="257"/>
    </location>
</feature>
<dbReference type="STRING" id="466.Lmac_0262"/>
<reference evidence="2 3" key="1">
    <citation type="submission" date="2015-11" db="EMBL/GenBank/DDBJ databases">
        <title>Genomic analysis of 38 Legionella species identifies large and diverse effector repertoires.</title>
        <authorList>
            <person name="Burstein D."/>
            <person name="Amaro F."/>
            <person name="Zusman T."/>
            <person name="Lifshitz Z."/>
            <person name="Cohen O."/>
            <person name="Gilbert J.A."/>
            <person name="Pupko T."/>
            <person name="Shuman H.A."/>
            <person name="Segal G."/>
        </authorList>
    </citation>
    <scope>NUCLEOTIDE SEQUENCE [LARGE SCALE GENOMIC DNA]</scope>
    <source>
        <strain evidence="2 3">PX-1-G2-E2</strain>
    </source>
</reference>
<keyword evidence="3" id="KW-1185">Reference proteome</keyword>
<evidence type="ECO:0000256" key="1">
    <source>
        <dbReference type="SAM" id="MobiDB-lite"/>
    </source>
</evidence>
<dbReference type="CDD" id="cd22643">
    <property type="entry name" value="DotY_NTD"/>
    <property type="match status" value="1"/>
</dbReference>
<name>A0A0W0WGB9_9GAMM</name>
<dbReference type="InterPro" id="IPR049927">
    <property type="entry name" value="DotY_N"/>
</dbReference>
<protein>
    <submittedName>
        <fullName evidence="2">Substrate of the Dot/Icm secretion system</fullName>
    </submittedName>
</protein>
<dbReference type="Proteomes" id="UP000054908">
    <property type="component" value="Unassembled WGS sequence"/>
</dbReference>
<dbReference type="InterPro" id="IPR056465">
    <property type="entry name" value="DotY"/>
</dbReference>
<sequence length="257" mass="28234">MARATLRTTTRGTGIKLLAPESKAIRAAMECVKHSPEGADYLVDRFSNRMVLLGMTEQAKGMQRQLEDFREYVHLKTSANGEAWQGEFAETDFKNLHKNVADKAAQEVAATVQGPVRMDFGVDEDSHYKRVFVSNGQKIAGEQARPLDKLVNAFFAENDIVRDNNILYEATKDGEIKYEGDKPKKADPETVDTLMVTELKDYFDDHGIEANVRSRSSQSKQQAQQATARAAKAEEAPAPSGPSPSGDEEAPTTAPAA</sequence>
<dbReference type="OrthoDB" id="5635174at2"/>
<dbReference type="RefSeq" id="WP_058451094.1">
    <property type="nucleotide sequence ID" value="NZ_CAAAIB010000017.1"/>
</dbReference>